<dbReference type="EMBL" id="CM039432">
    <property type="protein sequence ID" value="KAI4332255.1"/>
    <property type="molecule type" value="Genomic_DNA"/>
</dbReference>
<name>A0ACB9NC37_BAUVA</name>
<keyword evidence="2" id="KW-1185">Reference proteome</keyword>
<organism evidence="1 2">
    <name type="scientific">Bauhinia variegata</name>
    <name type="common">Purple orchid tree</name>
    <name type="synonym">Phanera variegata</name>
    <dbReference type="NCBI Taxonomy" id="167791"/>
    <lineage>
        <taxon>Eukaryota</taxon>
        <taxon>Viridiplantae</taxon>
        <taxon>Streptophyta</taxon>
        <taxon>Embryophyta</taxon>
        <taxon>Tracheophyta</taxon>
        <taxon>Spermatophyta</taxon>
        <taxon>Magnoliopsida</taxon>
        <taxon>eudicotyledons</taxon>
        <taxon>Gunneridae</taxon>
        <taxon>Pentapetalae</taxon>
        <taxon>rosids</taxon>
        <taxon>fabids</taxon>
        <taxon>Fabales</taxon>
        <taxon>Fabaceae</taxon>
        <taxon>Cercidoideae</taxon>
        <taxon>Cercideae</taxon>
        <taxon>Bauhiniinae</taxon>
        <taxon>Bauhinia</taxon>
    </lineage>
</organism>
<protein>
    <submittedName>
        <fullName evidence="1">Uncharacterized protein</fullName>
    </submittedName>
</protein>
<comment type="caution">
    <text evidence="1">The sequence shown here is derived from an EMBL/GenBank/DDBJ whole genome shotgun (WGS) entry which is preliminary data.</text>
</comment>
<reference evidence="1 2" key="1">
    <citation type="journal article" date="2022" name="DNA Res.">
        <title>Chromosomal-level genome assembly of the orchid tree Bauhinia variegata (Leguminosae; Cercidoideae) supports the allotetraploid origin hypothesis of Bauhinia.</title>
        <authorList>
            <person name="Zhong Y."/>
            <person name="Chen Y."/>
            <person name="Zheng D."/>
            <person name="Pang J."/>
            <person name="Liu Y."/>
            <person name="Luo S."/>
            <person name="Meng S."/>
            <person name="Qian L."/>
            <person name="Wei D."/>
            <person name="Dai S."/>
            <person name="Zhou R."/>
        </authorList>
    </citation>
    <scope>NUCLEOTIDE SEQUENCE [LARGE SCALE GENOMIC DNA]</scope>
    <source>
        <strain evidence="1">BV-YZ2020</strain>
    </source>
</reference>
<dbReference type="Proteomes" id="UP000828941">
    <property type="component" value="Chromosome 7"/>
</dbReference>
<sequence length="161" mass="18184">MSIFKDIMEALTDANINMIGVCGHEKSRHTETILEKVSTRAKRDNLFDVIETVTLKGKTNLGRIQQEIADVLGCSIQEEKAACCLPYFLNQKIVAERARQLSEWIKKKEKVLLIISALDTRLDLAQIGIPFGEDHKGCKVMVVSKSDETLSQMKTQKIFFL</sequence>
<evidence type="ECO:0000313" key="2">
    <source>
        <dbReference type="Proteomes" id="UP000828941"/>
    </source>
</evidence>
<proteinExistence type="predicted"/>
<gene>
    <name evidence="1" type="ORF">L6164_017179</name>
</gene>
<accession>A0ACB9NC37</accession>
<evidence type="ECO:0000313" key="1">
    <source>
        <dbReference type="EMBL" id="KAI4332255.1"/>
    </source>
</evidence>